<name>A0A7X4HA69_9BURK</name>
<protein>
    <submittedName>
        <fullName evidence="1">Uncharacterized protein</fullName>
    </submittedName>
</protein>
<dbReference type="RefSeq" id="WP_161071797.1">
    <property type="nucleotide sequence ID" value="NZ_CP086370.1"/>
</dbReference>
<proteinExistence type="predicted"/>
<dbReference type="AlphaFoldDB" id="A0A7X4HA69"/>
<reference evidence="1 2" key="1">
    <citation type="submission" date="2019-12" db="EMBL/GenBank/DDBJ databases">
        <title>Novel species isolated from a subtropical stream in China.</title>
        <authorList>
            <person name="Lu H."/>
        </authorList>
    </citation>
    <scope>NUCLEOTIDE SEQUENCE [LARGE SCALE GENOMIC DNA]</scope>
    <source>
        <strain evidence="1 2">FT127W</strain>
    </source>
</reference>
<keyword evidence="2" id="KW-1185">Reference proteome</keyword>
<dbReference type="EMBL" id="WWCU01000007">
    <property type="protein sequence ID" value="MYN07440.1"/>
    <property type="molecule type" value="Genomic_DNA"/>
</dbReference>
<dbReference type="Proteomes" id="UP000450676">
    <property type="component" value="Unassembled WGS sequence"/>
</dbReference>
<sequence length="148" mass="15673">MGNINKDEILLMLERMEDELMLAEVERMAGLAEAGAVRTELAQRADAALRTCTAVIARAQGGCLVSEASRKLFDTHAGVTLEVRLRGAADSLLTVSLHLPSEGEASLVAERSSGGLRYFSGKLTLPSGAEPQLSAMLSQALEHALQPA</sequence>
<organism evidence="1 2">
    <name type="scientific">Pseudoduganella aquatica</name>
    <dbReference type="NCBI Taxonomy" id="2660641"/>
    <lineage>
        <taxon>Bacteria</taxon>
        <taxon>Pseudomonadati</taxon>
        <taxon>Pseudomonadota</taxon>
        <taxon>Betaproteobacteria</taxon>
        <taxon>Burkholderiales</taxon>
        <taxon>Oxalobacteraceae</taxon>
        <taxon>Telluria group</taxon>
        <taxon>Pseudoduganella</taxon>
    </lineage>
</organism>
<evidence type="ECO:0000313" key="1">
    <source>
        <dbReference type="EMBL" id="MYN07440.1"/>
    </source>
</evidence>
<gene>
    <name evidence="1" type="ORF">GTP77_08800</name>
</gene>
<comment type="caution">
    <text evidence="1">The sequence shown here is derived from an EMBL/GenBank/DDBJ whole genome shotgun (WGS) entry which is preliminary data.</text>
</comment>
<accession>A0A7X4HA69</accession>
<evidence type="ECO:0000313" key="2">
    <source>
        <dbReference type="Proteomes" id="UP000450676"/>
    </source>
</evidence>